<evidence type="ECO:0000256" key="8">
    <source>
        <dbReference type="ARBA" id="ARBA00048679"/>
    </source>
</evidence>
<accession>A0A2J6X815</accession>
<evidence type="ECO:0000256" key="11">
    <source>
        <dbReference type="SAM" id="Phobius"/>
    </source>
</evidence>
<feature type="region of interest" description="Disordered" evidence="10">
    <location>
        <begin position="364"/>
        <end position="383"/>
    </location>
</feature>
<evidence type="ECO:0000313" key="15">
    <source>
        <dbReference type="Proteomes" id="UP000243376"/>
    </source>
</evidence>
<dbReference type="InterPro" id="IPR011009">
    <property type="entry name" value="Kinase-like_dom_sf"/>
</dbReference>
<feature type="domain" description="PASTA" evidence="13">
    <location>
        <begin position="382"/>
        <end position="448"/>
    </location>
</feature>
<dbReference type="PANTHER" id="PTHR43289">
    <property type="entry name" value="MITOGEN-ACTIVATED PROTEIN KINASE KINASE KINASE 20-RELATED"/>
    <property type="match status" value="1"/>
</dbReference>
<dbReference type="GO" id="GO:0004674">
    <property type="term" value="F:protein serine/threonine kinase activity"/>
    <property type="evidence" value="ECO:0007669"/>
    <property type="project" value="UniProtKB-KW"/>
</dbReference>
<dbReference type="SUPFAM" id="SSF56112">
    <property type="entry name" value="Protein kinase-like (PK-like)"/>
    <property type="match status" value="1"/>
</dbReference>
<sequence>MQPQLLDGRYQIEQLLGEGGMARVYLGRDLRLQRPVAIKIPHPHLMTDPDFLARFRHEAHAAAMVSHPNLVDIYDVGQDGDRHYIVMEYVAGVTLKQLINREAPFAVPRAVRIGEQIARGLHAAHRAGLIHRDIKPQNIIVTDDGQVRITDFGVAKSHLSTAMTETGITLGTADYIAPEQAQGRPATPQSDIYAVGIVLYEMLTGRLPFTGDNPVAVVMKHISEPPPPPRRYNPRIPAALEAIILRALAKDPTQRQRTALELAEELHNYEQLVTQVTVVSPQLEPSPARPPNPNPPRSAQITASRPTAIPSPRQAAVRNSRQEGLGCGAFFVGMLMLVGILAVVFLISTGVFNNLFVNNPIRPSTTLSPGGQSTNSDPTPTLVTTTTVPELVGLSDGEARERLQQNRLLPAPSSEHNRDVPQGIVITQTIPPGTIVEVNSPVSYTVSLGPLLVEVPNVTGTREDIAANQLQAAGFAVEIVKEPHPTIDTDFVIRQSPSATLRIPQGDRVTIYVSLGDVVRFPDVIGRSRAEAEAILANTPGVILVFIDVQGRDRIPDFDRYAPNQVVSAAREAGNSYVGLNNGDYIPRGSRIVLGVRAEE</sequence>
<gene>
    <name evidence="14" type="ORF">C0184_05605</name>
</gene>
<dbReference type="Gene3D" id="3.30.200.20">
    <property type="entry name" value="Phosphorylase Kinase, domain 1"/>
    <property type="match status" value="1"/>
</dbReference>
<comment type="catalytic activity">
    <reaction evidence="8">
        <text>L-seryl-[protein] + ATP = O-phospho-L-seryl-[protein] + ADP + H(+)</text>
        <dbReference type="Rhea" id="RHEA:17989"/>
        <dbReference type="Rhea" id="RHEA-COMP:9863"/>
        <dbReference type="Rhea" id="RHEA-COMP:11604"/>
        <dbReference type="ChEBI" id="CHEBI:15378"/>
        <dbReference type="ChEBI" id="CHEBI:29999"/>
        <dbReference type="ChEBI" id="CHEBI:30616"/>
        <dbReference type="ChEBI" id="CHEBI:83421"/>
        <dbReference type="ChEBI" id="CHEBI:456216"/>
        <dbReference type="EC" id="2.7.11.1"/>
    </reaction>
</comment>
<feature type="binding site" evidence="9">
    <location>
        <position position="39"/>
    </location>
    <ligand>
        <name>ATP</name>
        <dbReference type="ChEBI" id="CHEBI:30616"/>
    </ligand>
</feature>
<dbReference type="Proteomes" id="UP000243376">
    <property type="component" value="Unassembled WGS sequence"/>
</dbReference>
<dbReference type="SMART" id="SM00740">
    <property type="entry name" value="PASTA"/>
    <property type="match status" value="2"/>
</dbReference>
<evidence type="ECO:0000256" key="9">
    <source>
        <dbReference type="PROSITE-ProRule" id="PRU10141"/>
    </source>
</evidence>
<feature type="transmembrane region" description="Helical" evidence="11">
    <location>
        <begin position="328"/>
        <end position="352"/>
    </location>
</feature>
<dbReference type="PROSITE" id="PS00108">
    <property type="entry name" value="PROTEIN_KINASE_ST"/>
    <property type="match status" value="1"/>
</dbReference>
<keyword evidence="5 14" id="KW-0418">Kinase</keyword>
<dbReference type="Pfam" id="PF03793">
    <property type="entry name" value="PASTA"/>
    <property type="match status" value="2"/>
</dbReference>
<dbReference type="FunFam" id="1.10.510.10:FF:000021">
    <property type="entry name" value="Serine/threonine protein kinase"/>
    <property type="match status" value="1"/>
</dbReference>
<keyword evidence="11" id="KW-0472">Membrane</keyword>
<dbReference type="InterPro" id="IPR000719">
    <property type="entry name" value="Prot_kinase_dom"/>
</dbReference>
<evidence type="ECO:0000259" key="13">
    <source>
        <dbReference type="PROSITE" id="PS51178"/>
    </source>
</evidence>
<dbReference type="EC" id="2.7.11.1" evidence="1"/>
<dbReference type="Gene3D" id="3.30.10.20">
    <property type="match status" value="2"/>
</dbReference>
<dbReference type="AlphaFoldDB" id="A0A2J6X815"/>
<dbReference type="InterPro" id="IPR017441">
    <property type="entry name" value="Protein_kinase_ATP_BS"/>
</dbReference>
<keyword evidence="11" id="KW-0812">Transmembrane</keyword>
<evidence type="ECO:0000259" key="12">
    <source>
        <dbReference type="PROSITE" id="PS50011"/>
    </source>
</evidence>
<dbReference type="EMBL" id="PNIQ01000369">
    <property type="protein sequence ID" value="PMP83243.1"/>
    <property type="molecule type" value="Genomic_DNA"/>
</dbReference>
<name>A0A2J6X815_9CHLR</name>
<proteinExistence type="predicted"/>
<dbReference type="Gene3D" id="1.10.510.10">
    <property type="entry name" value="Transferase(Phosphotransferase) domain 1"/>
    <property type="match status" value="1"/>
</dbReference>
<dbReference type="GO" id="GO:0005524">
    <property type="term" value="F:ATP binding"/>
    <property type="evidence" value="ECO:0007669"/>
    <property type="project" value="UniProtKB-UniRule"/>
</dbReference>
<evidence type="ECO:0000256" key="10">
    <source>
        <dbReference type="SAM" id="MobiDB-lite"/>
    </source>
</evidence>
<feature type="domain" description="PASTA" evidence="13">
    <location>
        <begin position="449"/>
        <end position="515"/>
    </location>
</feature>
<keyword evidence="6 9" id="KW-0067">ATP-binding</keyword>
<feature type="compositionally biased region" description="Pro residues" evidence="10">
    <location>
        <begin position="287"/>
        <end position="296"/>
    </location>
</feature>
<dbReference type="PROSITE" id="PS50011">
    <property type="entry name" value="PROTEIN_KINASE_DOM"/>
    <property type="match status" value="1"/>
</dbReference>
<organism evidence="14 15">
    <name type="scientific">Chloroflexus aggregans</name>
    <dbReference type="NCBI Taxonomy" id="152260"/>
    <lineage>
        <taxon>Bacteria</taxon>
        <taxon>Bacillati</taxon>
        <taxon>Chloroflexota</taxon>
        <taxon>Chloroflexia</taxon>
        <taxon>Chloroflexales</taxon>
        <taxon>Chloroflexineae</taxon>
        <taxon>Chloroflexaceae</taxon>
        <taxon>Chloroflexus</taxon>
    </lineage>
</organism>
<keyword evidence="11" id="KW-1133">Transmembrane helix</keyword>
<dbReference type="CDD" id="cd14014">
    <property type="entry name" value="STKc_PknB_like"/>
    <property type="match status" value="1"/>
</dbReference>
<feature type="domain" description="Protein kinase" evidence="12">
    <location>
        <begin position="10"/>
        <end position="270"/>
    </location>
</feature>
<keyword evidence="3" id="KW-0808">Transferase</keyword>
<evidence type="ECO:0000256" key="3">
    <source>
        <dbReference type="ARBA" id="ARBA00022679"/>
    </source>
</evidence>
<comment type="catalytic activity">
    <reaction evidence="7">
        <text>L-threonyl-[protein] + ATP = O-phospho-L-threonyl-[protein] + ADP + H(+)</text>
        <dbReference type="Rhea" id="RHEA:46608"/>
        <dbReference type="Rhea" id="RHEA-COMP:11060"/>
        <dbReference type="Rhea" id="RHEA-COMP:11605"/>
        <dbReference type="ChEBI" id="CHEBI:15378"/>
        <dbReference type="ChEBI" id="CHEBI:30013"/>
        <dbReference type="ChEBI" id="CHEBI:30616"/>
        <dbReference type="ChEBI" id="CHEBI:61977"/>
        <dbReference type="ChEBI" id="CHEBI:456216"/>
        <dbReference type="EC" id="2.7.11.1"/>
    </reaction>
</comment>
<evidence type="ECO:0000256" key="5">
    <source>
        <dbReference type="ARBA" id="ARBA00022777"/>
    </source>
</evidence>
<evidence type="ECO:0000256" key="6">
    <source>
        <dbReference type="ARBA" id="ARBA00022840"/>
    </source>
</evidence>
<comment type="caution">
    <text evidence="14">The sequence shown here is derived from an EMBL/GenBank/DDBJ whole genome shotgun (WGS) entry which is preliminary data.</text>
</comment>
<dbReference type="PANTHER" id="PTHR43289:SF34">
    <property type="entry name" value="SERINE_THREONINE-PROTEIN KINASE YBDM-RELATED"/>
    <property type="match status" value="1"/>
</dbReference>
<dbReference type="NCBIfam" id="NF033483">
    <property type="entry name" value="PknB_PASTA_kin"/>
    <property type="match status" value="1"/>
</dbReference>
<dbReference type="Pfam" id="PF00069">
    <property type="entry name" value="Pkinase"/>
    <property type="match status" value="1"/>
</dbReference>
<dbReference type="FunFam" id="3.30.200.20:FF:000035">
    <property type="entry name" value="Serine/threonine protein kinase Stk1"/>
    <property type="match status" value="1"/>
</dbReference>
<evidence type="ECO:0000256" key="4">
    <source>
        <dbReference type="ARBA" id="ARBA00022741"/>
    </source>
</evidence>
<dbReference type="InterPro" id="IPR005543">
    <property type="entry name" value="PASTA_dom"/>
</dbReference>
<feature type="region of interest" description="Disordered" evidence="10">
    <location>
        <begin position="281"/>
        <end position="317"/>
    </location>
</feature>
<evidence type="ECO:0000256" key="1">
    <source>
        <dbReference type="ARBA" id="ARBA00012513"/>
    </source>
</evidence>
<dbReference type="PROSITE" id="PS00107">
    <property type="entry name" value="PROTEIN_KINASE_ATP"/>
    <property type="match status" value="1"/>
</dbReference>
<evidence type="ECO:0000256" key="7">
    <source>
        <dbReference type="ARBA" id="ARBA00047899"/>
    </source>
</evidence>
<evidence type="ECO:0000313" key="14">
    <source>
        <dbReference type="EMBL" id="PMP83243.1"/>
    </source>
</evidence>
<keyword evidence="2" id="KW-0723">Serine/threonine-protein kinase</keyword>
<reference evidence="14 15" key="1">
    <citation type="submission" date="2018-01" db="EMBL/GenBank/DDBJ databases">
        <title>Metagenomic assembled genomes from two thermal pools in the Uzon Caldera, Kamchatka, Russia.</title>
        <authorList>
            <person name="Wilkins L."/>
            <person name="Ettinger C."/>
        </authorList>
    </citation>
    <scope>NUCLEOTIDE SEQUENCE [LARGE SCALE GENOMIC DNA]</scope>
    <source>
        <strain evidence="14">ZAV-02</strain>
    </source>
</reference>
<dbReference type="InterPro" id="IPR008271">
    <property type="entry name" value="Ser/Thr_kinase_AS"/>
</dbReference>
<protein>
    <recommendedName>
        <fullName evidence="1">non-specific serine/threonine protein kinase</fullName>
        <ecNumber evidence="1">2.7.11.1</ecNumber>
    </recommendedName>
</protein>
<dbReference type="SMART" id="SM00220">
    <property type="entry name" value="S_TKc"/>
    <property type="match status" value="1"/>
</dbReference>
<feature type="compositionally biased region" description="Polar residues" evidence="10">
    <location>
        <begin position="364"/>
        <end position="377"/>
    </location>
</feature>
<dbReference type="PROSITE" id="PS51178">
    <property type="entry name" value="PASTA"/>
    <property type="match status" value="2"/>
</dbReference>
<evidence type="ECO:0000256" key="2">
    <source>
        <dbReference type="ARBA" id="ARBA00022527"/>
    </source>
</evidence>
<dbReference type="CDD" id="cd06577">
    <property type="entry name" value="PASTA_pknB"/>
    <property type="match status" value="2"/>
</dbReference>
<keyword evidence="4 9" id="KW-0547">Nucleotide-binding</keyword>